<evidence type="ECO:0000313" key="1">
    <source>
        <dbReference type="EnsemblPlants" id="AET2Gv20341000.18"/>
    </source>
</evidence>
<dbReference type="EnsemblPlants" id="AET2Gv20341000.18">
    <property type="protein sequence ID" value="AET2Gv20341000.18"/>
    <property type="gene ID" value="AET2Gv20341000"/>
</dbReference>
<protein>
    <submittedName>
        <fullName evidence="1">Uncharacterized protein</fullName>
    </submittedName>
</protein>
<reference evidence="1" key="3">
    <citation type="journal article" date="2017" name="Nature">
        <title>Genome sequence of the progenitor of the wheat D genome Aegilops tauschii.</title>
        <authorList>
            <person name="Luo M.C."/>
            <person name="Gu Y.Q."/>
            <person name="Puiu D."/>
            <person name="Wang H."/>
            <person name="Twardziok S.O."/>
            <person name="Deal K.R."/>
            <person name="Huo N."/>
            <person name="Zhu T."/>
            <person name="Wang L."/>
            <person name="Wang Y."/>
            <person name="McGuire P.E."/>
            <person name="Liu S."/>
            <person name="Long H."/>
            <person name="Ramasamy R.K."/>
            <person name="Rodriguez J.C."/>
            <person name="Van S.L."/>
            <person name="Yuan L."/>
            <person name="Wang Z."/>
            <person name="Xia Z."/>
            <person name="Xiao L."/>
            <person name="Anderson O.D."/>
            <person name="Ouyang S."/>
            <person name="Liang Y."/>
            <person name="Zimin A.V."/>
            <person name="Pertea G."/>
            <person name="Qi P."/>
            <person name="Bennetzen J.L."/>
            <person name="Dai X."/>
            <person name="Dawson M.W."/>
            <person name="Muller H.G."/>
            <person name="Kugler K."/>
            <person name="Rivarola-Duarte L."/>
            <person name="Spannagl M."/>
            <person name="Mayer K.F.X."/>
            <person name="Lu F.H."/>
            <person name="Bevan M.W."/>
            <person name="Leroy P."/>
            <person name="Li P."/>
            <person name="You F.M."/>
            <person name="Sun Q."/>
            <person name="Liu Z."/>
            <person name="Lyons E."/>
            <person name="Wicker T."/>
            <person name="Salzberg S.L."/>
            <person name="Devos K.M."/>
            <person name="Dvorak J."/>
        </authorList>
    </citation>
    <scope>NUCLEOTIDE SEQUENCE [LARGE SCALE GENOMIC DNA]</scope>
    <source>
        <strain evidence="1">cv. AL8/78</strain>
    </source>
</reference>
<sequence>MLMEHAWDKTHGSNIASAHLSSQRAAADFLNEGVELVVELWEADRNASSTEALQRTLSGDLQGDWCGCAILVAPLWTKILQGGLDSRR</sequence>
<reference evidence="2" key="1">
    <citation type="journal article" date="2014" name="Science">
        <title>Ancient hybridizations among the ancestral genomes of bread wheat.</title>
        <authorList>
            <consortium name="International Wheat Genome Sequencing Consortium,"/>
            <person name="Marcussen T."/>
            <person name="Sandve S.R."/>
            <person name="Heier L."/>
            <person name="Spannagl M."/>
            <person name="Pfeifer M."/>
            <person name="Jakobsen K.S."/>
            <person name="Wulff B.B."/>
            <person name="Steuernagel B."/>
            <person name="Mayer K.F."/>
            <person name="Olsen O.A."/>
        </authorList>
    </citation>
    <scope>NUCLEOTIDE SEQUENCE [LARGE SCALE GENOMIC DNA]</scope>
    <source>
        <strain evidence="2">cv. AL8/78</strain>
    </source>
</reference>
<dbReference type="Proteomes" id="UP000015105">
    <property type="component" value="Chromosome 2D"/>
</dbReference>
<reference evidence="1" key="4">
    <citation type="submission" date="2019-03" db="UniProtKB">
        <authorList>
            <consortium name="EnsemblPlants"/>
        </authorList>
    </citation>
    <scope>IDENTIFICATION</scope>
</reference>
<dbReference type="AlphaFoldDB" id="A0A453B2E3"/>
<reference evidence="2" key="2">
    <citation type="journal article" date="2017" name="Nat. Plants">
        <title>The Aegilops tauschii genome reveals multiple impacts of transposons.</title>
        <authorList>
            <person name="Zhao G."/>
            <person name="Zou C."/>
            <person name="Li K."/>
            <person name="Wang K."/>
            <person name="Li T."/>
            <person name="Gao L."/>
            <person name="Zhang X."/>
            <person name="Wang H."/>
            <person name="Yang Z."/>
            <person name="Liu X."/>
            <person name="Jiang W."/>
            <person name="Mao L."/>
            <person name="Kong X."/>
            <person name="Jiao Y."/>
            <person name="Jia J."/>
        </authorList>
    </citation>
    <scope>NUCLEOTIDE SEQUENCE [LARGE SCALE GENOMIC DNA]</scope>
    <source>
        <strain evidence="2">cv. AL8/78</strain>
    </source>
</reference>
<keyword evidence="2" id="KW-1185">Reference proteome</keyword>
<organism evidence="1 2">
    <name type="scientific">Aegilops tauschii subsp. strangulata</name>
    <name type="common">Goatgrass</name>
    <dbReference type="NCBI Taxonomy" id="200361"/>
    <lineage>
        <taxon>Eukaryota</taxon>
        <taxon>Viridiplantae</taxon>
        <taxon>Streptophyta</taxon>
        <taxon>Embryophyta</taxon>
        <taxon>Tracheophyta</taxon>
        <taxon>Spermatophyta</taxon>
        <taxon>Magnoliopsida</taxon>
        <taxon>Liliopsida</taxon>
        <taxon>Poales</taxon>
        <taxon>Poaceae</taxon>
        <taxon>BOP clade</taxon>
        <taxon>Pooideae</taxon>
        <taxon>Triticodae</taxon>
        <taxon>Triticeae</taxon>
        <taxon>Triticinae</taxon>
        <taxon>Aegilops</taxon>
    </lineage>
</organism>
<evidence type="ECO:0000313" key="2">
    <source>
        <dbReference type="Proteomes" id="UP000015105"/>
    </source>
</evidence>
<proteinExistence type="predicted"/>
<name>A0A453B2E3_AEGTS</name>
<reference evidence="1" key="5">
    <citation type="journal article" date="2021" name="G3 (Bethesda)">
        <title>Aegilops tauschii genome assembly Aet v5.0 features greater sequence contiguity and improved annotation.</title>
        <authorList>
            <person name="Wang L."/>
            <person name="Zhu T."/>
            <person name="Rodriguez J.C."/>
            <person name="Deal K.R."/>
            <person name="Dubcovsky J."/>
            <person name="McGuire P.E."/>
            <person name="Lux T."/>
            <person name="Spannagl M."/>
            <person name="Mayer K.F.X."/>
            <person name="Baldrich P."/>
            <person name="Meyers B.C."/>
            <person name="Huo N."/>
            <person name="Gu Y.Q."/>
            <person name="Zhou H."/>
            <person name="Devos K.M."/>
            <person name="Bennetzen J.L."/>
            <person name="Unver T."/>
            <person name="Budak H."/>
            <person name="Gulick P.J."/>
            <person name="Galiba G."/>
            <person name="Kalapos B."/>
            <person name="Nelson D.R."/>
            <person name="Li P."/>
            <person name="You F.M."/>
            <person name="Luo M.C."/>
            <person name="Dvorak J."/>
        </authorList>
    </citation>
    <scope>NUCLEOTIDE SEQUENCE [LARGE SCALE GENOMIC DNA]</scope>
    <source>
        <strain evidence="1">cv. AL8/78</strain>
    </source>
</reference>
<accession>A0A453B2E3</accession>
<dbReference type="Gramene" id="AET2Gv20341000.18">
    <property type="protein sequence ID" value="AET2Gv20341000.18"/>
    <property type="gene ID" value="AET2Gv20341000"/>
</dbReference>